<dbReference type="FunFam" id="1.10.10.10:FF:000213">
    <property type="entry name" value="Coniferyl alcohol 9-O-methyltransferase"/>
    <property type="match status" value="1"/>
</dbReference>
<dbReference type="AlphaFoldDB" id="A0ABD2YPG4"/>
<keyword evidence="8" id="KW-1185">Reference proteome</keyword>
<organism evidence="7 8">
    <name type="scientific">Cinchona calisaya</name>
    <dbReference type="NCBI Taxonomy" id="153742"/>
    <lineage>
        <taxon>Eukaryota</taxon>
        <taxon>Viridiplantae</taxon>
        <taxon>Streptophyta</taxon>
        <taxon>Embryophyta</taxon>
        <taxon>Tracheophyta</taxon>
        <taxon>Spermatophyta</taxon>
        <taxon>Magnoliopsida</taxon>
        <taxon>eudicotyledons</taxon>
        <taxon>Gunneridae</taxon>
        <taxon>Pentapetalae</taxon>
        <taxon>asterids</taxon>
        <taxon>lamiids</taxon>
        <taxon>Gentianales</taxon>
        <taxon>Rubiaceae</taxon>
        <taxon>Cinchonoideae</taxon>
        <taxon>Cinchoneae</taxon>
        <taxon>Cinchona</taxon>
    </lineage>
</organism>
<dbReference type="PANTHER" id="PTHR11746">
    <property type="entry name" value="O-METHYLTRANSFERASE"/>
    <property type="match status" value="1"/>
</dbReference>
<accession>A0ABD2YPG4</accession>
<evidence type="ECO:0000256" key="2">
    <source>
        <dbReference type="ARBA" id="ARBA00022679"/>
    </source>
</evidence>
<evidence type="ECO:0000313" key="8">
    <source>
        <dbReference type="Proteomes" id="UP001630127"/>
    </source>
</evidence>
<dbReference type="Gene3D" id="1.10.10.10">
    <property type="entry name" value="Winged helix-like DNA-binding domain superfamily/Winged helix DNA-binding domain"/>
    <property type="match status" value="1"/>
</dbReference>
<evidence type="ECO:0000256" key="3">
    <source>
        <dbReference type="ARBA" id="ARBA00022691"/>
    </source>
</evidence>
<dbReference type="InterPro" id="IPR016461">
    <property type="entry name" value="COMT-like"/>
</dbReference>
<keyword evidence="2" id="KW-0808">Transferase</keyword>
<name>A0ABD2YPG4_9GENT</name>
<feature type="domain" description="O-methyltransferase C-terminal" evidence="5">
    <location>
        <begin position="129"/>
        <end position="261"/>
    </location>
</feature>
<proteinExistence type="inferred from homology"/>
<dbReference type="Gene3D" id="3.40.50.150">
    <property type="entry name" value="Vaccinia Virus protein VP39"/>
    <property type="match status" value="1"/>
</dbReference>
<dbReference type="InterPro" id="IPR029063">
    <property type="entry name" value="SAM-dependent_MTases_sf"/>
</dbReference>
<reference evidence="7 8" key="1">
    <citation type="submission" date="2024-11" db="EMBL/GenBank/DDBJ databases">
        <title>A near-complete genome assembly of Cinchona calisaya.</title>
        <authorList>
            <person name="Lian D.C."/>
            <person name="Zhao X.W."/>
            <person name="Wei L."/>
        </authorList>
    </citation>
    <scope>NUCLEOTIDE SEQUENCE [LARGE SCALE GENOMIC DNA]</scope>
    <source>
        <tissue evidence="7">Nenye</tissue>
    </source>
</reference>
<dbReference type="GO" id="GO:0032259">
    <property type="term" value="P:methylation"/>
    <property type="evidence" value="ECO:0007669"/>
    <property type="project" value="UniProtKB-KW"/>
</dbReference>
<dbReference type="InterPro" id="IPR036390">
    <property type="entry name" value="WH_DNA-bd_sf"/>
</dbReference>
<evidence type="ECO:0000259" key="6">
    <source>
        <dbReference type="Pfam" id="PF08100"/>
    </source>
</evidence>
<evidence type="ECO:0008006" key="9">
    <source>
        <dbReference type="Google" id="ProtNLM"/>
    </source>
</evidence>
<evidence type="ECO:0000313" key="7">
    <source>
        <dbReference type="EMBL" id="KAL3509271.1"/>
    </source>
</evidence>
<keyword evidence="1" id="KW-0489">Methyltransferase</keyword>
<dbReference type="InterPro" id="IPR012967">
    <property type="entry name" value="COMT_dimerisation"/>
</dbReference>
<keyword evidence="3" id="KW-0949">S-adenosyl-L-methionine</keyword>
<dbReference type="Pfam" id="PF08100">
    <property type="entry name" value="Dimerisation"/>
    <property type="match status" value="1"/>
</dbReference>
<dbReference type="Pfam" id="PF00891">
    <property type="entry name" value="Methyltransf_2"/>
    <property type="match status" value="1"/>
</dbReference>
<comment type="similarity">
    <text evidence="4">Belongs to the class I-like SAM-binding methyltransferase superfamily. Cation-independent O-methyltransferase family. COMT subfamily.</text>
</comment>
<dbReference type="EMBL" id="JBJUIK010000012">
    <property type="protein sequence ID" value="KAL3509271.1"/>
    <property type="molecule type" value="Genomic_DNA"/>
</dbReference>
<dbReference type="Proteomes" id="UP001630127">
    <property type="component" value="Unassembled WGS sequence"/>
</dbReference>
<comment type="caution">
    <text evidence="7">The sequence shown here is derived from an EMBL/GenBank/DDBJ whole genome shotgun (WGS) entry which is preliminary data.</text>
</comment>
<dbReference type="InterPro" id="IPR001077">
    <property type="entry name" value="COMT_C"/>
</dbReference>
<dbReference type="SUPFAM" id="SSF46785">
    <property type="entry name" value="Winged helix' DNA-binding domain"/>
    <property type="match status" value="1"/>
</dbReference>
<dbReference type="InterPro" id="IPR036388">
    <property type="entry name" value="WH-like_DNA-bd_sf"/>
</dbReference>
<evidence type="ECO:0000256" key="4">
    <source>
        <dbReference type="ARBA" id="ARBA00034481"/>
    </source>
</evidence>
<protein>
    <recommendedName>
        <fullName evidence="9">Trans-resveratrol di-O-methyltransferase</fullName>
    </recommendedName>
</protein>
<dbReference type="PROSITE" id="PS51683">
    <property type="entry name" value="SAM_OMT_II"/>
    <property type="match status" value="1"/>
</dbReference>
<sequence>MDLARNGNGDELLQAQAHIWNHLFNFINSMSLKCAIQLGIPDIIHKHGQPITLAKLIDSLPINRAESSVYRLMRILIHSGIFNKAKISENHEEEGYILTPASKLLLSDNPLNASPFLLAMLDPILTDPWHQLSQWLQNNDETPFKTYHGDELWELAGRDPRLNQFFNGGMASDARLIGSLVIKNCKDAFLGLNSLVDVGGGTGTLAKAIADAFPHLNCAVLDLPHVVGGLERESKNLAFVGGDMFVAIPPTDVCSLRILLFVVHLLLGVLLNL</sequence>
<evidence type="ECO:0000256" key="1">
    <source>
        <dbReference type="ARBA" id="ARBA00022603"/>
    </source>
</evidence>
<gene>
    <name evidence="7" type="ORF">ACH5RR_028672</name>
</gene>
<dbReference type="SUPFAM" id="SSF53335">
    <property type="entry name" value="S-adenosyl-L-methionine-dependent methyltransferases"/>
    <property type="match status" value="1"/>
</dbReference>
<evidence type="ECO:0000259" key="5">
    <source>
        <dbReference type="Pfam" id="PF00891"/>
    </source>
</evidence>
<dbReference type="GO" id="GO:0008757">
    <property type="term" value="F:S-adenosylmethionine-dependent methyltransferase activity"/>
    <property type="evidence" value="ECO:0007669"/>
    <property type="project" value="UniProtKB-ARBA"/>
</dbReference>
<feature type="domain" description="O-methyltransferase dimerisation" evidence="6">
    <location>
        <begin position="20"/>
        <end position="108"/>
    </location>
</feature>